<evidence type="ECO:0000256" key="6">
    <source>
        <dbReference type="ARBA" id="ARBA00022692"/>
    </source>
</evidence>
<dbReference type="SUPFAM" id="SSF48264">
    <property type="entry name" value="Cytochrome P450"/>
    <property type="match status" value="1"/>
</dbReference>
<dbReference type="GO" id="GO:0004497">
    <property type="term" value="F:monooxygenase activity"/>
    <property type="evidence" value="ECO:0007669"/>
    <property type="project" value="UniProtKB-KW"/>
</dbReference>
<protein>
    <recommendedName>
        <fullName evidence="16">Cytochrome P450</fullName>
    </recommendedName>
</protein>
<dbReference type="InterPro" id="IPR001128">
    <property type="entry name" value="Cyt_P450"/>
</dbReference>
<reference evidence="14" key="1">
    <citation type="submission" date="2020-05" db="EMBL/GenBank/DDBJ databases">
        <title>Mycena genomes resolve the evolution of fungal bioluminescence.</title>
        <authorList>
            <person name="Tsai I.J."/>
        </authorList>
    </citation>
    <scope>NUCLEOTIDE SEQUENCE</scope>
    <source>
        <strain evidence="14">CCC161011</strain>
    </source>
</reference>
<evidence type="ECO:0000313" key="14">
    <source>
        <dbReference type="EMBL" id="KAF7350384.1"/>
    </source>
</evidence>
<evidence type="ECO:0000256" key="2">
    <source>
        <dbReference type="ARBA" id="ARBA00004370"/>
    </source>
</evidence>
<evidence type="ECO:0000256" key="1">
    <source>
        <dbReference type="ARBA" id="ARBA00001971"/>
    </source>
</evidence>
<dbReference type="PRINTS" id="PR00463">
    <property type="entry name" value="EP450I"/>
</dbReference>
<comment type="caution">
    <text evidence="14">The sequence shown here is derived from an EMBL/GenBank/DDBJ whole genome shotgun (WGS) entry which is preliminary data.</text>
</comment>
<evidence type="ECO:0000256" key="8">
    <source>
        <dbReference type="ARBA" id="ARBA00022989"/>
    </source>
</evidence>
<dbReference type="GO" id="GO:0016705">
    <property type="term" value="F:oxidoreductase activity, acting on paired donors, with incorporation or reduction of molecular oxygen"/>
    <property type="evidence" value="ECO:0007669"/>
    <property type="project" value="InterPro"/>
</dbReference>
<dbReference type="PRINTS" id="PR00385">
    <property type="entry name" value="P450"/>
</dbReference>
<keyword evidence="8" id="KW-1133">Transmembrane helix</keyword>
<keyword evidence="6" id="KW-0812">Transmembrane</keyword>
<dbReference type="EMBL" id="JACAZI010000010">
    <property type="protein sequence ID" value="KAF7350384.1"/>
    <property type="molecule type" value="Genomic_DNA"/>
</dbReference>
<organism evidence="14 15">
    <name type="scientific">Mycena venus</name>
    <dbReference type="NCBI Taxonomy" id="2733690"/>
    <lineage>
        <taxon>Eukaryota</taxon>
        <taxon>Fungi</taxon>
        <taxon>Dikarya</taxon>
        <taxon>Basidiomycota</taxon>
        <taxon>Agaricomycotina</taxon>
        <taxon>Agaricomycetes</taxon>
        <taxon>Agaricomycetidae</taxon>
        <taxon>Agaricales</taxon>
        <taxon>Marasmiineae</taxon>
        <taxon>Mycenaceae</taxon>
        <taxon>Mycena</taxon>
    </lineage>
</organism>
<evidence type="ECO:0000256" key="10">
    <source>
        <dbReference type="ARBA" id="ARBA00023004"/>
    </source>
</evidence>
<keyword evidence="11" id="KW-0503">Monooxygenase</keyword>
<dbReference type="GO" id="GO:0016020">
    <property type="term" value="C:membrane"/>
    <property type="evidence" value="ECO:0007669"/>
    <property type="project" value="UniProtKB-SubCell"/>
</dbReference>
<keyword evidence="7 13" id="KW-0479">Metal-binding</keyword>
<keyword evidence="5 13" id="KW-0349">Heme</keyword>
<dbReference type="GO" id="GO:0020037">
    <property type="term" value="F:heme binding"/>
    <property type="evidence" value="ECO:0007669"/>
    <property type="project" value="InterPro"/>
</dbReference>
<evidence type="ECO:0000256" key="3">
    <source>
        <dbReference type="ARBA" id="ARBA00004721"/>
    </source>
</evidence>
<dbReference type="AlphaFoldDB" id="A0A8H6Y0X4"/>
<dbReference type="GO" id="GO:0005506">
    <property type="term" value="F:iron ion binding"/>
    <property type="evidence" value="ECO:0007669"/>
    <property type="project" value="InterPro"/>
</dbReference>
<comment type="similarity">
    <text evidence="4">Belongs to the cytochrome P450 family.</text>
</comment>
<dbReference type="InterPro" id="IPR002401">
    <property type="entry name" value="Cyt_P450_E_grp-I"/>
</dbReference>
<dbReference type="OrthoDB" id="1470350at2759"/>
<keyword evidence="9" id="KW-0560">Oxidoreductase</keyword>
<evidence type="ECO:0000256" key="13">
    <source>
        <dbReference type="PIRSR" id="PIRSR602401-1"/>
    </source>
</evidence>
<proteinExistence type="inferred from homology"/>
<dbReference type="InterPro" id="IPR036396">
    <property type="entry name" value="Cyt_P450_sf"/>
</dbReference>
<dbReference type="Proteomes" id="UP000620124">
    <property type="component" value="Unassembled WGS sequence"/>
</dbReference>
<accession>A0A8H6Y0X4</accession>
<evidence type="ECO:0000256" key="11">
    <source>
        <dbReference type="ARBA" id="ARBA00023033"/>
    </source>
</evidence>
<gene>
    <name evidence="14" type="ORF">MVEN_01343200</name>
</gene>
<dbReference type="InterPro" id="IPR050121">
    <property type="entry name" value="Cytochrome_P450_monoxygenase"/>
</dbReference>
<sequence>MSSLVPQLALAAAAVVCTRWLWTLISVRRILDNIPGPPSPSFWIAVPKPWLAGNFGQIYSVDGWAFHQQLAEKYGGVVRVDGLFGEKQLYAFDPKALHHVLLKDQDSFEAPIEFTRMQSVIFGEALVSSTGAQHRKQRKMFNPVFSAAHLRNMVPIFFGVGKKLRAAIEAKVKNGPKEVWMSRTALELVGQAGLGHSFDTLVEDAVPAYITSAQNMQITIFRMALPSRYILPWAVKIGGPKFRRFIVNITPWKDLHTARDIIDDLHQSAVNIYTAKKKALEAGDEAVAAQIAQGKDIISILMKDNSDASTKDRLSEAEILGQVYILSTAFRSRDPSLLVFASTDTTSAALARTLYLLAHNPDVQEKLRREINETQGDREDQDLTYDELTSKLPYLDAVCRESLRLHPPISFVSRTAQKDVVLPLSTPIVTVSGSTVSEVVVPAGINVLVSILASNRNEAVWGPDCLEFKPERWLSPLPQTVVDAPIPGVYSNLMTFIGGPRSCIGFKFSQLEMKVILSLLVGRFKFSLSDKDSEISWKMSSIAVPNVGSDSTPQLPMKVELV</sequence>
<evidence type="ECO:0000256" key="9">
    <source>
        <dbReference type="ARBA" id="ARBA00023002"/>
    </source>
</evidence>
<comment type="cofactor">
    <cofactor evidence="1 13">
        <name>heme</name>
        <dbReference type="ChEBI" id="CHEBI:30413"/>
    </cofactor>
</comment>
<evidence type="ECO:0000256" key="4">
    <source>
        <dbReference type="ARBA" id="ARBA00010617"/>
    </source>
</evidence>
<evidence type="ECO:0000256" key="12">
    <source>
        <dbReference type="ARBA" id="ARBA00023136"/>
    </source>
</evidence>
<dbReference type="PANTHER" id="PTHR24305">
    <property type="entry name" value="CYTOCHROME P450"/>
    <property type="match status" value="1"/>
</dbReference>
<feature type="binding site" description="axial binding residue" evidence="13">
    <location>
        <position position="503"/>
    </location>
    <ligand>
        <name>heme</name>
        <dbReference type="ChEBI" id="CHEBI:30413"/>
    </ligand>
    <ligandPart>
        <name>Fe</name>
        <dbReference type="ChEBI" id="CHEBI:18248"/>
    </ligandPart>
</feature>
<evidence type="ECO:0008006" key="16">
    <source>
        <dbReference type="Google" id="ProtNLM"/>
    </source>
</evidence>
<evidence type="ECO:0000256" key="7">
    <source>
        <dbReference type="ARBA" id="ARBA00022723"/>
    </source>
</evidence>
<keyword evidence="10 13" id="KW-0408">Iron</keyword>
<dbReference type="Gene3D" id="1.10.630.10">
    <property type="entry name" value="Cytochrome P450"/>
    <property type="match status" value="1"/>
</dbReference>
<name>A0A8H6Y0X4_9AGAR</name>
<keyword evidence="15" id="KW-1185">Reference proteome</keyword>
<comment type="pathway">
    <text evidence="3">Secondary metabolite biosynthesis; terpenoid biosynthesis.</text>
</comment>
<evidence type="ECO:0000256" key="5">
    <source>
        <dbReference type="ARBA" id="ARBA00022617"/>
    </source>
</evidence>
<keyword evidence="12" id="KW-0472">Membrane</keyword>
<evidence type="ECO:0000313" key="15">
    <source>
        <dbReference type="Proteomes" id="UP000620124"/>
    </source>
</evidence>
<dbReference type="CDD" id="cd11069">
    <property type="entry name" value="CYP_FUM15-like"/>
    <property type="match status" value="1"/>
</dbReference>
<dbReference type="Pfam" id="PF00067">
    <property type="entry name" value="p450"/>
    <property type="match status" value="1"/>
</dbReference>
<comment type="subcellular location">
    <subcellularLocation>
        <location evidence="2">Membrane</location>
    </subcellularLocation>
</comment>
<dbReference type="PANTHER" id="PTHR24305:SF166">
    <property type="entry name" value="CYTOCHROME P450 12A4, MITOCHONDRIAL-RELATED"/>
    <property type="match status" value="1"/>
</dbReference>